<dbReference type="Gene3D" id="3.20.20.100">
    <property type="entry name" value="NADP-dependent oxidoreductase domain"/>
    <property type="match status" value="1"/>
</dbReference>
<gene>
    <name evidence="4" type="ORF">KHLLAP_LOCUS14062</name>
</gene>
<dbReference type="GO" id="GO:0016491">
    <property type="term" value="F:oxidoreductase activity"/>
    <property type="evidence" value="ECO:0007669"/>
    <property type="project" value="UniProtKB-KW"/>
</dbReference>
<proteinExistence type="predicted"/>
<dbReference type="SUPFAM" id="SSF51430">
    <property type="entry name" value="NAD(P)-linked oxidoreductase"/>
    <property type="match status" value="1"/>
</dbReference>
<dbReference type="InterPro" id="IPR020471">
    <property type="entry name" value="AKR"/>
</dbReference>
<dbReference type="Pfam" id="PF00248">
    <property type="entry name" value="Aldo_ket_red"/>
    <property type="match status" value="1"/>
</dbReference>
<feature type="domain" description="NADP-dependent oxidoreductase" evidence="3">
    <location>
        <begin position="86"/>
        <end position="228"/>
    </location>
</feature>
<organism evidence="4 5">
    <name type="scientific">Anthostomella pinea</name>
    <dbReference type="NCBI Taxonomy" id="933095"/>
    <lineage>
        <taxon>Eukaryota</taxon>
        <taxon>Fungi</taxon>
        <taxon>Dikarya</taxon>
        <taxon>Ascomycota</taxon>
        <taxon>Pezizomycotina</taxon>
        <taxon>Sordariomycetes</taxon>
        <taxon>Xylariomycetidae</taxon>
        <taxon>Xylariales</taxon>
        <taxon>Xylariaceae</taxon>
        <taxon>Anthostomella</taxon>
    </lineage>
</organism>
<dbReference type="Proteomes" id="UP001295740">
    <property type="component" value="Unassembled WGS sequence"/>
</dbReference>
<dbReference type="InterPro" id="IPR023210">
    <property type="entry name" value="NADP_OxRdtase_dom"/>
</dbReference>
<dbReference type="AlphaFoldDB" id="A0AAI8YQG3"/>
<evidence type="ECO:0000256" key="2">
    <source>
        <dbReference type="SAM" id="MobiDB-lite"/>
    </source>
</evidence>
<comment type="caution">
    <text evidence="4">The sequence shown here is derived from an EMBL/GenBank/DDBJ whole genome shotgun (WGS) entry which is preliminary data.</text>
</comment>
<reference evidence="4" key="1">
    <citation type="submission" date="2023-10" db="EMBL/GenBank/DDBJ databases">
        <authorList>
            <person name="Hackl T."/>
        </authorList>
    </citation>
    <scope>NUCLEOTIDE SEQUENCE</scope>
</reference>
<name>A0AAI8YQG3_9PEZI</name>
<evidence type="ECO:0000313" key="5">
    <source>
        <dbReference type="Proteomes" id="UP001295740"/>
    </source>
</evidence>
<dbReference type="PANTHER" id="PTHR11732">
    <property type="entry name" value="ALDO/KETO REDUCTASE"/>
    <property type="match status" value="1"/>
</dbReference>
<feature type="compositionally biased region" description="Polar residues" evidence="2">
    <location>
        <begin position="26"/>
        <end position="40"/>
    </location>
</feature>
<keyword evidence="5" id="KW-1185">Reference proteome</keyword>
<evidence type="ECO:0000256" key="1">
    <source>
        <dbReference type="ARBA" id="ARBA00023002"/>
    </source>
</evidence>
<evidence type="ECO:0000259" key="3">
    <source>
        <dbReference type="Pfam" id="PF00248"/>
    </source>
</evidence>
<keyword evidence="1" id="KW-0560">Oxidoreductase</keyword>
<feature type="region of interest" description="Disordered" evidence="2">
    <location>
        <begin position="13"/>
        <end position="45"/>
    </location>
</feature>
<dbReference type="EMBL" id="CAUWAG010000020">
    <property type="protein sequence ID" value="CAJ2513594.1"/>
    <property type="molecule type" value="Genomic_DNA"/>
</dbReference>
<sequence>MFMLHSINSALRSLSRQTHEEPCPESSASIEGESQPQGSRPSAEEAPSIIYGTAWKGEHTDRCVTQAVTAGFRAFDTAAQPAHYREDLIQTKYTPPASQDPENMPYSPDMTITEQVRASVLSSLHNLRVGTPDEAAYLDAVLLHTPFPSREHTLEAWRALEEFVPHRVPSLGVSNISYGQLEHLGQRARIKPGIVQNRLRAKTGYDKELRQLCALNGCQYQAYGVLGSNRDLIACRPVLEFAAEVGVDAAVSLFFLLQQTLGVCILAGTAQTERMGGSIGGLARVESWLRDKKNAHAWDALSGGFISELQGYM</sequence>
<protein>
    <submittedName>
        <fullName evidence="4">Uu.00g017130.m01.CDS01</fullName>
    </submittedName>
</protein>
<evidence type="ECO:0000313" key="4">
    <source>
        <dbReference type="EMBL" id="CAJ2513594.1"/>
    </source>
</evidence>
<dbReference type="InterPro" id="IPR036812">
    <property type="entry name" value="NAD(P)_OxRdtase_dom_sf"/>
</dbReference>
<accession>A0AAI8YQG3</accession>